<feature type="domain" description="HTH araC/xylS-type" evidence="5">
    <location>
        <begin position="407"/>
        <end position="505"/>
    </location>
</feature>
<evidence type="ECO:0000259" key="6">
    <source>
        <dbReference type="PROSITE" id="PS50110"/>
    </source>
</evidence>
<dbReference type="InterPro" id="IPR011006">
    <property type="entry name" value="CheY-like_superfamily"/>
</dbReference>
<accession>A0ABM8YRJ2</accession>
<dbReference type="SMART" id="SM00342">
    <property type="entry name" value="HTH_ARAC"/>
    <property type="match status" value="1"/>
</dbReference>
<dbReference type="PRINTS" id="PR00032">
    <property type="entry name" value="HTHARAC"/>
</dbReference>
<evidence type="ECO:0000256" key="4">
    <source>
        <dbReference type="PROSITE-ProRule" id="PRU00169"/>
    </source>
</evidence>
<dbReference type="SMART" id="SM00448">
    <property type="entry name" value="REC"/>
    <property type="match status" value="1"/>
</dbReference>
<keyword evidence="3" id="KW-0804">Transcription</keyword>
<evidence type="ECO:0000313" key="8">
    <source>
        <dbReference type="Proteomes" id="UP000789833"/>
    </source>
</evidence>
<evidence type="ECO:0000313" key="7">
    <source>
        <dbReference type="EMBL" id="CAG9622519.1"/>
    </source>
</evidence>
<dbReference type="InterPro" id="IPR018060">
    <property type="entry name" value="HTH_AraC"/>
</dbReference>
<dbReference type="InterPro" id="IPR001789">
    <property type="entry name" value="Sig_transdc_resp-reg_receiver"/>
</dbReference>
<dbReference type="Pfam" id="PF00072">
    <property type="entry name" value="Response_reg"/>
    <property type="match status" value="1"/>
</dbReference>
<dbReference type="SUPFAM" id="SSF46689">
    <property type="entry name" value="Homeodomain-like"/>
    <property type="match status" value="2"/>
</dbReference>
<dbReference type="PANTHER" id="PTHR43280:SF2">
    <property type="entry name" value="HTH-TYPE TRANSCRIPTIONAL REGULATOR EXSA"/>
    <property type="match status" value="1"/>
</dbReference>
<dbReference type="Pfam" id="PF17853">
    <property type="entry name" value="GGDEF_2"/>
    <property type="match status" value="1"/>
</dbReference>
<evidence type="ECO:0000259" key="5">
    <source>
        <dbReference type="PROSITE" id="PS01124"/>
    </source>
</evidence>
<proteinExistence type="predicted"/>
<feature type="modified residue" description="4-aspartylphosphate" evidence="4">
    <location>
        <position position="54"/>
    </location>
</feature>
<organism evidence="7 8">
    <name type="scientific">Sutcliffiella rhizosphaerae</name>
    <dbReference type="NCBI Taxonomy" id="2880967"/>
    <lineage>
        <taxon>Bacteria</taxon>
        <taxon>Bacillati</taxon>
        <taxon>Bacillota</taxon>
        <taxon>Bacilli</taxon>
        <taxon>Bacillales</taxon>
        <taxon>Bacillaceae</taxon>
        <taxon>Sutcliffiella</taxon>
    </lineage>
</organism>
<gene>
    <name evidence="7" type="primary">cheB_5</name>
    <name evidence="7" type="ORF">BACCIP111883_03310</name>
</gene>
<sequence>MIKLLIVDDEQMERQGMEAILTKNFPSLIIQQAKNGKLAVELAQSFKPNLILMDIKMPGMNGLEAVEKIANDLPSTKFIMVTAFDTFSYMKAAIKLGVKDYILKPSKASEIVETVGKVLKQIEEEQDQKKKSLLQQEALQKALTLVETDVVTQLLFDHVHEVHVDMLMHMLDIPSTDEMFVMVLLLPEKAEQHYFSIKEKVRSQKSGWVGALYGNLIPIIVFRQTTVTYRTQASILARELISIRKTSQELKWFIGIGQTCRSFSQVRKSYQEAMVAAVNTQSQSKYRFYKDLLSSHENSESMFLKEKEFVELIRSGQWEQLKEKVMQQLAYYEKEGDALVYSQQRILEMLWLASRIMTEMGAETLTPIYTIQPIDYRHLRTETEKLLYTLRESYLLYVNRLEADTFQKIKQFIKENSDQDISLDSLARKVGLSPIYISKMFKEKQGINYIDFLTECRIEKAKHLLADTEKSIKEITFEVGYHDPNYFSKVFKKVTTTSPKEYRKTLQNQKEKLSYEHKNT</sequence>
<keyword evidence="2" id="KW-0238">DNA-binding</keyword>
<dbReference type="GO" id="GO:0050568">
    <property type="term" value="F:protein-glutamine glutaminase activity"/>
    <property type="evidence" value="ECO:0007669"/>
    <property type="project" value="UniProtKB-EC"/>
</dbReference>
<dbReference type="Proteomes" id="UP000789833">
    <property type="component" value="Unassembled WGS sequence"/>
</dbReference>
<dbReference type="SUPFAM" id="SSF52172">
    <property type="entry name" value="CheY-like"/>
    <property type="match status" value="1"/>
</dbReference>
<dbReference type="Gene3D" id="1.10.10.60">
    <property type="entry name" value="Homeodomain-like"/>
    <property type="match status" value="2"/>
</dbReference>
<evidence type="ECO:0000256" key="1">
    <source>
        <dbReference type="ARBA" id="ARBA00023015"/>
    </source>
</evidence>
<keyword evidence="7" id="KW-0378">Hydrolase</keyword>
<reference evidence="7 8" key="1">
    <citation type="submission" date="2021-10" db="EMBL/GenBank/DDBJ databases">
        <authorList>
            <person name="Criscuolo A."/>
        </authorList>
    </citation>
    <scope>NUCLEOTIDE SEQUENCE [LARGE SCALE GENOMIC DNA]</scope>
    <source>
        <strain evidence="8">CIP 111883</strain>
    </source>
</reference>
<dbReference type="InterPro" id="IPR041522">
    <property type="entry name" value="CdaR_GGDEF"/>
</dbReference>
<keyword evidence="4" id="KW-0597">Phosphoprotein</keyword>
<keyword evidence="1" id="KW-0805">Transcription regulation</keyword>
<dbReference type="Gene3D" id="3.40.50.2300">
    <property type="match status" value="1"/>
</dbReference>
<dbReference type="EMBL" id="CAKJTJ010000022">
    <property type="protein sequence ID" value="CAG9622519.1"/>
    <property type="molecule type" value="Genomic_DNA"/>
</dbReference>
<dbReference type="PROSITE" id="PS50110">
    <property type="entry name" value="RESPONSE_REGULATORY"/>
    <property type="match status" value="1"/>
</dbReference>
<comment type="caution">
    <text evidence="7">The sequence shown here is derived from an EMBL/GenBank/DDBJ whole genome shotgun (WGS) entry which is preliminary data.</text>
</comment>
<dbReference type="CDD" id="cd17536">
    <property type="entry name" value="REC_YesN-like"/>
    <property type="match status" value="1"/>
</dbReference>
<keyword evidence="8" id="KW-1185">Reference proteome</keyword>
<protein>
    <submittedName>
        <fullName evidence="7">Protein-glutamate methylesterase/protein-glutamine glutaminase</fullName>
        <ecNumber evidence="7">3.5.1.44</ecNumber>
    </submittedName>
</protein>
<dbReference type="Pfam" id="PF12833">
    <property type="entry name" value="HTH_18"/>
    <property type="match status" value="1"/>
</dbReference>
<evidence type="ECO:0000256" key="2">
    <source>
        <dbReference type="ARBA" id="ARBA00023125"/>
    </source>
</evidence>
<feature type="domain" description="Response regulatory" evidence="6">
    <location>
        <begin position="3"/>
        <end position="119"/>
    </location>
</feature>
<dbReference type="EC" id="3.5.1.44" evidence="7"/>
<name>A0ABM8YRJ2_9BACI</name>
<dbReference type="InterPro" id="IPR020449">
    <property type="entry name" value="Tscrpt_reg_AraC-type_HTH"/>
</dbReference>
<dbReference type="InterPro" id="IPR009057">
    <property type="entry name" value="Homeodomain-like_sf"/>
</dbReference>
<dbReference type="RefSeq" id="WP_230503208.1">
    <property type="nucleotide sequence ID" value="NZ_CAKJTJ010000022.1"/>
</dbReference>
<evidence type="ECO:0000256" key="3">
    <source>
        <dbReference type="ARBA" id="ARBA00023163"/>
    </source>
</evidence>
<dbReference type="PANTHER" id="PTHR43280">
    <property type="entry name" value="ARAC-FAMILY TRANSCRIPTIONAL REGULATOR"/>
    <property type="match status" value="1"/>
</dbReference>
<dbReference type="PROSITE" id="PS01124">
    <property type="entry name" value="HTH_ARAC_FAMILY_2"/>
    <property type="match status" value="1"/>
</dbReference>